<dbReference type="Proteomes" id="UP001180020">
    <property type="component" value="Unassembled WGS sequence"/>
</dbReference>
<gene>
    <name evidence="1" type="ORF">QJS10_CPB19g00130</name>
</gene>
<evidence type="ECO:0000313" key="1">
    <source>
        <dbReference type="EMBL" id="KAK1288899.1"/>
    </source>
</evidence>
<protein>
    <submittedName>
        <fullName evidence="1">Uncharacterized protein</fullName>
    </submittedName>
</protein>
<comment type="caution">
    <text evidence="1">The sequence shown here is derived from an EMBL/GenBank/DDBJ whole genome shotgun (WGS) entry which is preliminary data.</text>
</comment>
<keyword evidence="2" id="KW-1185">Reference proteome</keyword>
<dbReference type="AlphaFoldDB" id="A0AAV9CJH6"/>
<proteinExistence type="predicted"/>
<evidence type="ECO:0000313" key="2">
    <source>
        <dbReference type="Proteomes" id="UP001180020"/>
    </source>
</evidence>
<accession>A0AAV9CJH6</accession>
<reference evidence="1" key="1">
    <citation type="journal article" date="2023" name="Nat. Commun.">
        <title>Diploid and tetraploid genomes of Acorus and the evolution of monocots.</title>
        <authorList>
            <person name="Ma L."/>
            <person name="Liu K.W."/>
            <person name="Li Z."/>
            <person name="Hsiao Y.Y."/>
            <person name="Qi Y."/>
            <person name="Fu T."/>
            <person name="Tang G.D."/>
            <person name="Zhang D."/>
            <person name="Sun W.H."/>
            <person name="Liu D.K."/>
            <person name="Li Y."/>
            <person name="Chen G.Z."/>
            <person name="Liu X.D."/>
            <person name="Liao X.Y."/>
            <person name="Jiang Y.T."/>
            <person name="Yu X."/>
            <person name="Hao Y."/>
            <person name="Huang J."/>
            <person name="Zhao X.W."/>
            <person name="Ke S."/>
            <person name="Chen Y.Y."/>
            <person name="Wu W.L."/>
            <person name="Hsu J.L."/>
            <person name="Lin Y.F."/>
            <person name="Huang M.D."/>
            <person name="Li C.Y."/>
            <person name="Huang L."/>
            <person name="Wang Z.W."/>
            <person name="Zhao X."/>
            <person name="Zhong W.Y."/>
            <person name="Peng D.H."/>
            <person name="Ahmad S."/>
            <person name="Lan S."/>
            <person name="Zhang J.S."/>
            <person name="Tsai W.C."/>
            <person name="Van de Peer Y."/>
            <person name="Liu Z.J."/>
        </authorList>
    </citation>
    <scope>NUCLEOTIDE SEQUENCE</scope>
    <source>
        <strain evidence="1">CP</strain>
    </source>
</reference>
<sequence length="66" mass="7561">MNTVEVRAAYESERRKSKELEAIISRLKSEDLRNLDVAALEELQSLHVEAITRICQAKEAPNHEVK</sequence>
<reference evidence="1" key="2">
    <citation type="submission" date="2023-06" db="EMBL/GenBank/DDBJ databases">
        <authorList>
            <person name="Ma L."/>
            <person name="Liu K.-W."/>
            <person name="Li Z."/>
            <person name="Hsiao Y.-Y."/>
            <person name="Qi Y."/>
            <person name="Fu T."/>
            <person name="Tang G."/>
            <person name="Zhang D."/>
            <person name="Sun W.-H."/>
            <person name="Liu D.-K."/>
            <person name="Li Y."/>
            <person name="Chen G.-Z."/>
            <person name="Liu X.-D."/>
            <person name="Liao X.-Y."/>
            <person name="Jiang Y.-T."/>
            <person name="Yu X."/>
            <person name="Hao Y."/>
            <person name="Huang J."/>
            <person name="Zhao X.-W."/>
            <person name="Ke S."/>
            <person name="Chen Y.-Y."/>
            <person name="Wu W.-L."/>
            <person name="Hsu J.-L."/>
            <person name="Lin Y.-F."/>
            <person name="Huang M.-D."/>
            <person name="Li C.-Y."/>
            <person name="Huang L."/>
            <person name="Wang Z.-W."/>
            <person name="Zhao X."/>
            <person name="Zhong W.-Y."/>
            <person name="Peng D.-H."/>
            <person name="Ahmad S."/>
            <person name="Lan S."/>
            <person name="Zhang J.-S."/>
            <person name="Tsai W.-C."/>
            <person name="Van De Peer Y."/>
            <person name="Liu Z.-J."/>
        </authorList>
    </citation>
    <scope>NUCLEOTIDE SEQUENCE</scope>
    <source>
        <strain evidence="1">CP</strain>
        <tissue evidence="1">Leaves</tissue>
    </source>
</reference>
<name>A0AAV9CJH6_ACOCL</name>
<dbReference type="EMBL" id="JAUJYO010000019">
    <property type="protein sequence ID" value="KAK1288899.1"/>
    <property type="molecule type" value="Genomic_DNA"/>
</dbReference>
<organism evidence="1 2">
    <name type="scientific">Acorus calamus</name>
    <name type="common">Sweet flag</name>
    <dbReference type="NCBI Taxonomy" id="4465"/>
    <lineage>
        <taxon>Eukaryota</taxon>
        <taxon>Viridiplantae</taxon>
        <taxon>Streptophyta</taxon>
        <taxon>Embryophyta</taxon>
        <taxon>Tracheophyta</taxon>
        <taxon>Spermatophyta</taxon>
        <taxon>Magnoliopsida</taxon>
        <taxon>Liliopsida</taxon>
        <taxon>Acoraceae</taxon>
        <taxon>Acorus</taxon>
    </lineage>
</organism>